<comment type="caution">
    <text evidence="4">The sequence shown here is derived from an EMBL/GenBank/DDBJ whole genome shotgun (WGS) entry which is preliminary data.</text>
</comment>
<protein>
    <submittedName>
        <fullName evidence="4">Bifunctional protein GlmU</fullName>
    </submittedName>
</protein>
<dbReference type="AlphaFoldDB" id="A0A0G0SMR5"/>
<reference evidence="4 5" key="1">
    <citation type="journal article" date="2015" name="Nature">
        <title>rRNA introns, odd ribosomes, and small enigmatic genomes across a large radiation of phyla.</title>
        <authorList>
            <person name="Brown C.T."/>
            <person name="Hug L.A."/>
            <person name="Thomas B.C."/>
            <person name="Sharon I."/>
            <person name="Castelle C.J."/>
            <person name="Singh A."/>
            <person name="Wilkins M.J."/>
            <person name="Williams K.H."/>
            <person name="Banfield J.F."/>
        </authorList>
    </citation>
    <scope>NUCLEOTIDE SEQUENCE [LARGE SCALE GENOMIC DNA]</scope>
</reference>
<evidence type="ECO:0000313" key="4">
    <source>
        <dbReference type="EMBL" id="KKR63676.1"/>
    </source>
</evidence>
<keyword evidence="2" id="KW-0548">Nucleotidyltransferase</keyword>
<name>A0A0G0SMR5_9BACT</name>
<evidence type="ECO:0000313" key="5">
    <source>
        <dbReference type="Proteomes" id="UP000034613"/>
    </source>
</evidence>
<organism evidence="4 5">
    <name type="scientific">Candidatus Woesebacteria bacterium GW2011_GWA1_40_45</name>
    <dbReference type="NCBI Taxonomy" id="1618554"/>
    <lineage>
        <taxon>Bacteria</taxon>
        <taxon>Candidatus Woeseibacteriota</taxon>
    </lineage>
</organism>
<dbReference type="Gene3D" id="3.90.550.10">
    <property type="entry name" value="Spore Coat Polysaccharide Biosynthesis Protein SpsA, Chain A"/>
    <property type="match status" value="1"/>
</dbReference>
<dbReference type="InterPro" id="IPR050065">
    <property type="entry name" value="GlmU-like"/>
</dbReference>
<dbReference type="InterPro" id="IPR029044">
    <property type="entry name" value="Nucleotide-diphossugar_trans"/>
</dbReference>
<dbReference type="PANTHER" id="PTHR43584">
    <property type="entry name" value="NUCLEOTIDYL TRANSFERASE"/>
    <property type="match status" value="1"/>
</dbReference>
<accession>A0A0G0SMR5</accession>
<dbReference type="SUPFAM" id="SSF53448">
    <property type="entry name" value="Nucleotide-diphospho-sugar transferases"/>
    <property type="match status" value="1"/>
</dbReference>
<dbReference type="PANTHER" id="PTHR43584:SF8">
    <property type="entry name" value="N-ACETYLMURAMATE ALPHA-1-PHOSPHATE URIDYLYLTRANSFERASE"/>
    <property type="match status" value="1"/>
</dbReference>
<evidence type="ECO:0000256" key="2">
    <source>
        <dbReference type="ARBA" id="ARBA00022695"/>
    </source>
</evidence>
<evidence type="ECO:0000259" key="3">
    <source>
        <dbReference type="Pfam" id="PF12804"/>
    </source>
</evidence>
<dbReference type="GO" id="GO:0016779">
    <property type="term" value="F:nucleotidyltransferase activity"/>
    <property type="evidence" value="ECO:0007669"/>
    <property type="project" value="UniProtKB-KW"/>
</dbReference>
<dbReference type="InterPro" id="IPR025877">
    <property type="entry name" value="MobA-like_NTP_Trfase"/>
</dbReference>
<gene>
    <name evidence="4" type="ORF">UU03_C0001G0026</name>
</gene>
<dbReference type="Proteomes" id="UP000034613">
    <property type="component" value="Unassembled WGS sequence"/>
</dbReference>
<sequence length="244" mass="27078">MKERADIILAAGLGTRLNLPDRPKVMAGLYDKPILHHTIETLLGTDPDQIIIVVGHKREVITRYFGGGFCYCTQENLSGNATALKIGLNGVPPDVKNLLVLQGDDSAFYYKKTISDILRIHSRSGADITVLLTDDFAEKTHKSQFVVSSEGEILSYKRRILNPREGNFFTGTACFKKNFLQNLLSRLSVEENGEVTIPQLFQLALASNLKICGVKAKQGEWVGINTSVELQIARNLMSLREKES</sequence>
<keyword evidence="1" id="KW-0808">Transferase</keyword>
<evidence type="ECO:0000256" key="1">
    <source>
        <dbReference type="ARBA" id="ARBA00022679"/>
    </source>
</evidence>
<dbReference type="EMBL" id="LBZB01000001">
    <property type="protein sequence ID" value="KKR63676.1"/>
    <property type="molecule type" value="Genomic_DNA"/>
</dbReference>
<dbReference type="Pfam" id="PF12804">
    <property type="entry name" value="NTP_transf_3"/>
    <property type="match status" value="1"/>
</dbReference>
<proteinExistence type="predicted"/>
<feature type="domain" description="MobA-like NTP transferase" evidence="3">
    <location>
        <begin position="7"/>
        <end position="135"/>
    </location>
</feature>